<evidence type="ECO:0000313" key="5">
    <source>
        <dbReference type="Proteomes" id="UP001163823"/>
    </source>
</evidence>
<dbReference type="KEGG" id="qsa:O6P43_028237"/>
<dbReference type="AlphaFoldDB" id="A0AAD7PA27"/>
<dbReference type="GO" id="GO:0032875">
    <property type="term" value="P:regulation of DNA endoreduplication"/>
    <property type="evidence" value="ECO:0007669"/>
    <property type="project" value="InterPro"/>
</dbReference>
<dbReference type="InterPro" id="IPR040389">
    <property type="entry name" value="SMR"/>
</dbReference>
<feature type="region of interest" description="Disordered" evidence="3">
    <location>
        <begin position="1"/>
        <end position="20"/>
    </location>
</feature>
<evidence type="ECO:0000256" key="2">
    <source>
        <dbReference type="ARBA" id="ARBA00023306"/>
    </source>
</evidence>
<dbReference type="GO" id="GO:0005634">
    <property type="term" value="C:nucleus"/>
    <property type="evidence" value="ECO:0007669"/>
    <property type="project" value="TreeGrafter"/>
</dbReference>
<dbReference type="EMBL" id="JARAOO010000012">
    <property type="protein sequence ID" value="KAJ7947652.1"/>
    <property type="molecule type" value="Genomic_DNA"/>
</dbReference>
<reference evidence="4" key="1">
    <citation type="journal article" date="2023" name="Science">
        <title>Elucidation of the pathway for biosynthesis of saponin adjuvants from the soapbark tree.</title>
        <authorList>
            <person name="Reed J."/>
            <person name="Orme A."/>
            <person name="El-Demerdash A."/>
            <person name="Owen C."/>
            <person name="Martin L.B.B."/>
            <person name="Misra R.C."/>
            <person name="Kikuchi S."/>
            <person name="Rejzek M."/>
            <person name="Martin A.C."/>
            <person name="Harkess A."/>
            <person name="Leebens-Mack J."/>
            <person name="Louveau T."/>
            <person name="Stephenson M.J."/>
            <person name="Osbourn A."/>
        </authorList>
    </citation>
    <scope>NUCLEOTIDE SEQUENCE</scope>
    <source>
        <strain evidence="4">S10</strain>
    </source>
</reference>
<feature type="region of interest" description="Disordered" evidence="3">
    <location>
        <begin position="96"/>
        <end position="118"/>
    </location>
</feature>
<dbReference type="GO" id="GO:0004860">
    <property type="term" value="F:protein kinase inhibitor activity"/>
    <property type="evidence" value="ECO:0007669"/>
    <property type="project" value="UniProtKB-KW"/>
</dbReference>
<evidence type="ECO:0000256" key="1">
    <source>
        <dbReference type="ARBA" id="ARBA00023013"/>
    </source>
</evidence>
<keyword evidence="5" id="KW-1185">Reference proteome</keyword>
<gene>
    <name evidence="4" type="ORF">O6P43_028237</name>
</gene>
<keyword evidence="1 4" id="KW-0649">Protein kinase inhibitor</keyword>
<dbReference type="PANTHER" id="PTHR33142">
    <property type="entry name" value="CYCLIN-DEPENDENT PROTEIN KINASE INHIBITOR SMR13"/>
    <property type="match status" value="1"/>
</dbReference>
<keyword evidence="2" id="KW-0131">Cell cycle</keyword>
<comment type="caution">
    <text evidence="4">The sequence shown here is derived from an EMBL/GenBank/DDBJ whole genome shotgun (WGS) entry which is preliminary data.</text>
</comment>
<proteinExistence type="predicted"/>
<evidence type="ECO:0000256" key="3">
    <source>
        <dbReference type="SAM" id="MobiDB-lite"/>
    </source>
</evidence>
<protein>
    <submittedName>
        <fullName evidence="4">Cyclin-dependent protein kinase inhibitor SMR3-like</fullName>
    </submittedName>
</protein>
<organism evidence="4 5">
    <name type="scientific">Quillaja saponaria</name>
    <name type="common">Soap bark tree</name>
    <dbReference type="NCBI Taxonomy" id="32244"/>
    <lineage>
        <taxon>Eukaryota</taxon>
        <taxon>Viridiplantae</taxon>
        <taxon>Streptophyta</taxon>
        <taxon>Embryophyta</taxon>
        <taxon>Tracheophyta</taxon>
        <taxon>Spermatophyta</taxon>
        <taxon>Magnoliopsida</taxon>
        <taxon>eudicotyledons</taxon>
        <taxon>Gunneridae</taxon>
        <taxon>Pentapetalae</taxon>
        <taxon>rosids</taxon>
        <taxon>fabids</taxon>
        <taxon>Fabales</taxon>
        <taxon>Quillajaceae</taxon>
        <taxon>Quillaja</taxon>
    </lineage>
</organism>
<evidence type="ECO:0000313" key="4">
    <source>
        <dbReference type="EMBL" id="KAJ7947652.1"/>
    </source>
</evidence>
<sequence>MGLSNSEAFLSQKDPNDNKEFINLSVRPTLKNHPIPIPNYSDQNCQTLTPEDHQVAVQERDQEEEEEDCKNINYSFAGPCLTLKIPSKPETISCRGSDNNVVGDDGDDGLKTPTSSDHKIPVILQCPPAPRKSKPILKSKATKRKAYSSDGSCRRPLLILFDHDHDHQSSNLFPRRPLVVDLGGSGVAGKKVKL</sequence>
<dbReference type="PANTHER" id="PTHR33142:SF114">
    <property type="entry name" value="CYCLIN-DEPENDENT PROTEIN KINASE INHIBITOR SMR14"/>
    <property type="match status" value="1"/>
</dbReference>
<dbReference type="Proteomes" id="UP001163823">
    <property type="component" value="Chromosome 12"/>
</dbReference>
<name>A0AAD7PA27_QUISA</name>
<accession>A0AAD7PA27</accession>